<dbReference type="InterPro" id="IPR011990">
    <property type="entry name" value="TPR-like_helical_dom_sf"/>
</dbReference>
<proteinExistence type="predicted"/>
<dbReference type="Proteomes" id="UP001302321">
    <property type="component" value="Unassembled WGS sequence"/>
</dbReference>
<sequence length="217" mass="25182">MKHLEGDPTCYLTLQGPSEFPVTGSLKDWEIGEAARNIQVSLPDHLRPDSWARWRDEQGASLDYWIAVRFWLGTPFVHSEKCALQEIAITFTEETRATVERETVLTDPYREQRDRILGDTYAFPKVYRKGPPQGENVTRQSWTWWMGMLVDVHKPIFNRFGRCLYLNGIVGREENEGEGKWLEEVDHFAEADEDRVKRVKEDVKQGRRSPLGADSLE</sequence>
<keyword evidence="2" id="KW-1185">Reference proteome</keyword>
<dbReference type="Gene3D" id="1.25.40.10">
    <property type="entry name" value="Tetratricopeptide repeat domain"/>
    <property type="match status" value="1"/>
</dbReference>
<reference evidence="1" key="1">
    <citation type="journal article" date="2023" name="Mol. Phylogenet. Evol.">
        <title>Genome-scale phylogeny and comparative genomics of the fungal order Sordariales.</title>
        <authorList>
            <person name="Hensen N."/>
            <person name="Bonometti L."/>
            <person name="Westerberg I."/>
            <person name="Brannstrom I.O."/>
            <person name="Guillou S."/>
            <person name="Cros-Aarteil S."/>
            <person name="Calhoun S."/>
            <person name="Haridas S."/>
            <person name="Kuo A."/>
            <person name="Mondo S."/>
            <person name="Pangilinan J."/>
            <person name="Riley R."/>
            <person name="LaButti K."/>
            <person name="Andreopoulos B."/>
            <person name="Lipzen A."/>
            <person name="Chen C."/>
            <person name="Yan M."/>
            <person name="Daum C."/>
            <person name="Ng V."/>
            <person name="Clum A."/>
            <person name="Steindorff A."/>
            <person name="Ohm R.A."/>
            <person name="Martin F."/>
            <person name="Silar P."/>
            <person name="Natvig D.O."/>
            <person name="Lalanne C."/>
            <person name="Gautier V."/>
            <person name="Ament-Velasquez S.L."/>
            <person name="Kruys A."/>
            <person name="Hutchinson M.I."/>
            <person name="Powell A.J."/>
            <person name="Barry K."/>
            <person name="Miller A.N."/>
            <person name="Grigoriev I.V."/>
            <person name="Debuchy R."/>
            <person name="Gladieux P."/>
            <person name="Hiltunen Thoren M."/>
            <person name="Johannesson H."/>
        </authorList>
    </citation>
    <scope>NUCLEOTIDE SEQUENCE</scope>
    <source>
        <strain evidence="1">CBS 892.96</strain>
    </source>
</reference>
<dbReference type="InterPro" id="IPR010323">
    <property type="entry name" value="DUF924"/>
</dbReference>
<dbReference type="EMBL" id="MU866387">
    <property type="protein sequence ID" value="KAK4172854.1"/>
    <property type="molecule type" value="Genomic_DNA"/>
</dbReference>
<dbReference type="SUPFAM" id="SSF48452">
    <property type="entry name" value="TPR-like"/>
    <property type="match status" value="1"/>
</dbReference>
<evidence type="ECO:0000313" key="2">
    <source>
        <dbReference type="Proteomes" id="UP001302321"/>
    </source>
</evidence>
<protein>
    <submittedName>
        <fullName evidence="1">Uncharacterized protein</fullName>
    </submittedName>
</protein>
<reference evidence="1" key="2">
    <citation type="submission" date="2023-05" db="EMBL/GenBank/DDBJ databases">
        <authorList>
            <consortium name="Lawrence Berkeley National Laboratory"/>
            <person name="Steindorff A."/>
            <person name="Hensen N."/>
            <person name="Bonometti L."/>
            <person name="Westerberg I."/>
            <person name="Brannstrom I.O."/>
            <person name="Guillou S."/>
            <person name="Cros-Aarteil S."/>
            <person name="Calhoun S."/>
            <person name="Haridas S."/>
            <person name="Kuo A."/>
            <person name="Mondo S."/>
            <person name="Pangilinan J."/>
            <person name="Riley R."/>
            <person name="Labutti K."/>
            <person name="Andreopoulos B."/>
            <person name="Lipzen A."/>
            <person name="Chen C."/>
            <person name="Yanf M."/>
            <person name="Daum C."/>
            <person name="Ng V."/>
            <person name="Clum A."/>
            <person name="Ohm R."/>
            <person name="Martin F."/>
            <person name="Silar P."/>
            <person name="Natvig D."/>
            <person name="Lalanne C."/>
            <person name="Gautier V."/>
            <person name="Ament-Velasquez S.L."/>
            <person name="Kruys A."/>
            <person name="Hutchinson M.I."/>
            <person name="Powell A.J."/>
            <person name="Barry K."/>
            <person name="Miller A.N."/>
            <person name="Grigoriev I.V."/>
            <person name="Debuchy R."/>
            <person name="Gladieux P."/>
            <person name="Thoren M.H."/>
            <person name="Johannesson H."/>
        </authorList>
    </citation>
    <scope>NUCLEOTIDE SEQUENCE</scope>
    <source>
        <strain evidence="1">CBS 892.96</strain>
    </source>
</reference>
<accession>A0AAN7A4F8</accession>
<evidence type="ECO:0000313" key="1">
    <source>
        <dbReference type="EMBL" id="KAK4172854.1"/>
    </source>
</evidence>
<gene>
    <name evidence="1" type="ORF">QBC36DRAFT_304127</name>
</gene>
<dbReference type="Pfam" id="PF06041">
    <property type="entry name" value="DUF924"/>
    <property type="match status" value="1"/>
</dbReference>
<comment type="caution">
    <text evidence="1">The sequence shown here is derived from an EMBL/GenBank/DDBJ whole genome shotgun (WGS) entry which is preliminary data.</text>
</comment>
<name>A0AAN7A4F8_9PEZI</name>
<organism evidence="1 2">
    <name type="scientific">Triangularia setosa</name>
    <dbReference type="NCBI Taxonomy" id="2587417"/>
    <lineage>
        <taxon>Eukaryota</taxon>
        <taxon>Fungi</taxon>
        <taxon>Dikarya</taxon>
        <taxon>Ascomycota</taxon>
        <taxon>Pezizomycotina</taxon>
        <taxon>Sordariomycetes</taxon>
        <taxon>Sordariomycetidae</taxon>
        <taxon>Sordariales</taxon>
        <taxon>Podosporaceae</taxon>
        <taxon>Triangularia</taxon>
    </lineage>
</organism>
<dbReference type="AlphaFoldDB" id="A0AAN7A4F8"/>